<keyword evidence="2" id="KW-1185">Reference proteome</keyword>
<gene>
    <name evidence="1" type="ORF">BKA15_006762</name>
</gene>
<evidence type="ECO:0000313" key="1">
    <source>
        <dbReference type="EMBL" id="NYE75433.1"/>
    </source>
</evidence>
<dbReference type="SUPFAM" id="SSF53756">
    <property type="entry name" value="UDP-Glycosyltransferase/glycogen phosphorylase"/>
    <property type="match status" value="1"/>
</dbReference>
<reference evidence="1 2" key="1">
    <citation type="submission" date="2020-07" db="EMBL/GenBank/DDBJ databases">
        <title>Sequencing the genomes of 1000 actinobacteria strains.</title>
        <authorList>
            <person name="Klenk H.-P."/>
        </authorList>
    </citation>
    <scope>NUCLEOTIDE SEQUENCE [LARGE SCALE GENOMIC DNA]</scope>
    <source>
        <strain evidence="1 2">DSM 22083</strain>
    </source>
</reference>
<protein>
    <submittedName>
        <fullName evidence="1">Uncharacterized protein</fullName>
    </submittedName>
</protein>
<sequence length="396" mass="44135">MIAVADSDSYLKWTHATAARLPYGWTCDTIIVRNPTQPSPAQIAAVTDQPVEVLSRRELIHRIGFERPDAVLLGCTGPTVGQLSAQRGLSDSLRRPVLITGLPGISFPASPRAVRFRAGCDLLIVHSRRERREFSTLAQTMAPGLRVGLTRLPFLVDTEPGAQNPDGLEPQSPPRVLFAGQAMVPPKAEQRRQILRALAELPGDVRPVVKLRAAADEQQTHNEQHPYQGLWKQLVKNEQLSRRRVSFTQGSMRAALEGADGLVTVSSTAALEAMAAGVGVLILNDFGVNQTMINTVYAESGCLGTLDDLRRGEFKSPNKDWLMDNYFHPEAESDWLDRLDDLLAIRELHGLAPSITMPVDSRSARLKRRLRLELPARTWPMIRRVRRLAKRRPRRR</sequence>
<dbReference type="AlphaFoldDB" id="A0A7Y9LG25"/>
<accession>A0A7Y9LG25</accession>
<dbReference type="Proteomes" id="UP000569914">
    <property type="component" value="Unassembled WGS sequence"/>
</dbReference>
<dbReference type="InterPro" id="IPR046561">
    <property type="entry name" value="DUF6716"/>
</dbReference>
<comment type="caution">
    <text evidence="1">The sequence shown here is derived from an EMBL/GenBank/DDBJ whole genome shotgun (WGS) entry which is preliminary data.</text>
</comment>
<organism evidence="1 2">
    <name type="scientific">Microlunatus parietis</name>
    <dbReference type="NCBI Taxonomy" id="682979"/>
    <lineage>
        <taxon>Bacteria</taxon>
        <taxon>Bacillati</taxon>
        <taxon>Actinomycetota</taxon>
        <taxon>Actinomycetes</taxon>
        <taxon>Propionibacteriales</taxon>
        <taxon>Propionibacteriaceae</taxon>
        <taxon>Microlunatus</taxon>
    </lineage>
</organism>
<dbReference type="Pfam" id="PF20471">
    <property type="entry name" value="DUF6716"/>
    <property type="match status" value="1"/>
</dbReference>
<proteinExistence type="predicted"/>
<name>A0A7Y9LG25_9ACTN</name>
<evidence type="ECO:0000313" key="2">
    <source>
        <dbReference type="Proteomes" id="UP000569914"/>
    </source>
</evidence>
<dbReference type="EMBL" id="JACCBU010000001">
    <property type="protein sequence ID" value="NYE75433.1"/>
    <property type="molecule type" value="Genomic_DNA"/>
</dbReference>